<keyword evidence="2" id="KW-1185">Reference proteome</keyword>
<name>A0A2P5A5L1_PARAD</name>
<comment type="caution">
    <text evidence="1">The sequence shown here is derived from an EMBL/GenBank/DDBJ whole genome shotgun (WGS) entry which is preliminary data.</text>
</comment>
<proteinExistence type="predicted"/>
<dbReference type="AlphaFoldDB" id="A0A2P5A5L1"/>
<evidence type="ECO:0000313" key="2">
    <source>
        <dbReference type="Proteomes" id="UP000237105"/>
    </source>
</evidence>
<protein>
    <submittedName>
        <fullName evidence="1">Uncharacterized protein</fullName>
    </submittedName>
</protein>
<organism evidence="1 2">
    <name type="scientific">Parasponia andersonii</name>
    <name type="common">Sponia andersonii</name>
    <dbReference type="NCBI Taxonomy" id="3476"/>
    <lineage>
        <taxon>Eukaryota</taxon>
        <taxon>Viridiplantae</taxon>
        <taxon>Streptophyta</taxon>
        <taxon>Embryophyta</taxon>
        <taxon>Tracheophyta</taxon>
        <taxon>Spermatophyta</taxon>
        <taxon>Magnoliopsida</taxon>
        <taxon>eudicotyledons</taxon>
        <taxon>Gunneridae</taxon>
        <taxon>Pentapetalae</taxon>
        <taxon>rosids</taxon>
        <taxon>fabids</taxon>
        <taxon>Rosales</taxon>
        <taxon>Cannabaceae</taxon>
        <taxon>Parasponia</taxon>
    </lineage>
</organism>
<dbReference type="EMBL" id="JXTB01000919">
    <property type="protein sequence ID" value="PON31837.1"/>
    <property type="molecule type" value="Genomic_DNA"/>
</dbReference>
<sequence>MVFQIMCSLFRFILSFSLSFFFRL</sequence>
<dbReference type="Proteomes" id="UP000237105">
    <property type="component" value="Unassembled WGS sequence"/>
</dbReference>
<evidence type="ECO:0000313" key="1">
    <source>
        <dbReference type="EMBL" id="PON31837.1"/>
    </source>
</evidence>
<gene>
    <name evidence="1" type="ORF">PanWU01x14_366560</name>
</gene>
<reference evidence="2" key="1">
    <citation type="submission" date="2016-06" db="EMBL/GenBank/DDBJ databases">
        <title>Parallel loss of symbiosis genes in relatives of nitrogen-fixing non-legume Parasponia.</title>
        <authorList>
            <person name="Van Velzen R."/>
            <person name="Holmer R."/>
            <person name="Bu F."/>
            <person name="Rutten L."/>
            <person name="Van Zeijl A."/>
            <person name="Liu W."/>
            <person name="Santuari L."/>
            <person name="Cao Q."/>
            <person name="Sharma T."/>
            <person name="Shen D."/>
            <person name="Roswanjaya Y."/>
            <person name="Wardhani T."/>
            <person name="Kalhor M.S."/>
            <person name="Jansen J."/>
            <person name="Van den Hoogen J."/>
            <person name="Gungor B."/>
            <person name="Hartog M."/>
            <person name="Hontelez J."/>
            <person name="Verver J."/>
            <person name="Yang W.-C."/>
            <person name="Schijlen E."/>
            <person name="Repin R."/>
            <person name="Schilthuizen M."/>
            <person name="Schranz E."/>
            <person name="Heidstra R."/>
            <person name="Miyata K."/>
            <person name="Fedorova E."/>
            <person name="Kohlen W."/>
            <person name="Bisseling T."/>
            <person name="Smit S."/>
            <person name="Geurts R."/>
        </authorList>
    </citation>
    <scope>NUCLEOTIDE SEQUENCE [LARGE SCALE GENOMIC DNA]</scope>
    <source>
        <strain evidence="2">cv. WU1-14</strain>
    </source>
</reference>
<accession>A0A2P5A5L1</accession>